<dbReference type="Proteomes" id="UP000265618">
    <property type="component" value="Unassembled WGS sequence"/>
</dbReference>
<keyword evidence="1" id="KW-0472">Membrane</keyword>
<name>A0A391NT83_9EUKA</name>
<comment type="caution">
    <text evidence="2">The sequence shown here is derived from an EMBL/GenBank/DDBJ whole genome shotgun (WGS) entry which is preliminary data.</text>
</comment>
<reference evidence="2 3" key="1">
    <citation type="journal article" date="2018" name="PLoS ONE">
        <title>The draft genome of Kipferlia bialata reveals reductive genome evolution in fornicate parasites.</title>
        <authorList>
            <person name="Tanifuji G."/>
            <person name="Takabayashi S."/>
            <person name="Kume K."/>
            <person name="Takagi M."/>
            <person name="Nakayama T."/>
            <person name="Kamikawa R."/>
            <person name="Inagaki Y."/>
            <person name="Hashimoto T."/>
        </authorList>
    </citation>
    <scope>NUCLEOTIDE SEQUENCE [LARGE SCALE GENOMIC DNA]</scope>
    <source>
        <strain evidence="2">NY0173</strain>
    </source>
</reference>
<protein>
    <submittedName>
        <fullName evidence="2">Uncharacterized protein</fullName>
    </submittedName>
</protein>
<gene>
    <name evidence="2" type="ORF">KIPB_014441</name>
</gene>
<dbReference type="AlphaFoldDB" id="A0A391NT83"/>
<sequence length="31" mass="3433">MVNRLSLIFTLLSFIIAGALCYLSYLAVVVE</sequence>
<evidence type="ECO:0000313" key="3">
    <source>
        <dbReference type="Proteomes" id="UP000265618"/>
    </source>
</evidence>
<keyword evidence="1" id="KW-0812">Transmembrane</keyword>
<proteinExistence type="predicted"/>
<feature type="transmembrane region" description="Helical" evidence="1">
    <location>
        <begin position="7"/>
        <end position="28"/>
    </location>
</feature>
<dbReference type="EMBL" id="BDIP01007423">
    <property type="protein sequence ID" value="GCA64491.1"/>
    <property type="molecule type" value="Genomic_DNA"/>
</dbReference>
<accession>A0A391NT83</accession>
<evidence type="ECO:0000256" key="1">
    <source>
        <dbReference type="SAM" id="Phobius"/>
    </source>
</evidence>
<feature type="non-terminal residue" evidence="2">
    <location>
        <position position="31"/>
    </location>
</feature>
<keyword evidence="1" id="KW-1133">Transmembrane helix</keyword>
<organism evidence="2 3">
    <name type="scientific">Kipferlia bialata</name>
    <dbReference type="NCBI Taxonomy" id="797122"/>
    <lineage>
        <taxon>Eukaryota</taxon>
        <taxon>Metamonada</taxon>
        <taxon>Carpediemonas-like organisms</taxon>
        <taxon>Kipferlia</taxon>
    </lineage>
</organism>
<keyword evidence="3" id="KW-1185">Reference proteome</keyword>
<evidence type="ECO:0000313" key="2">
    <source>
        <dbReference type="EMBL" id="GCA64491.1"/>
    </source>
</evidence>